<dbReference type="EMBL" id="JDSS02000019">
    <property type="protein sequence ID" value="KFB68811.1"/>
    <property type="molecule type" value="Genomic_DNA"/>
</dbReference>
<protein>
    <submittedName>
        <fullName evidence="2">Uncharacterized protein</fullName>
    </submittedName>
</protein>
<evidence type="ECO:0000313" key="3">
    <source>
        <dbReference type="Proteomes" id="UP000019812"/>
    </source>
</evidence>
<gene>
    <name evidence="2" type="ORF">CAPSK01_001666</name>
</gene>
<reference evidence="2 3" key="1">
    <citation type="submission" date="2014-07" db="EMBL/GenBank/DDBJ databases">
        <title>Expanding our view of genomic diversity in Candidatus Accumulibacter clades.</title>
        <authorList>
            <person name="Skennerton C.T."/>
            <person name="Barr J.J."/>
            <person name="Slater F.R."/>
            <person name="Bond P.L."/>
            <person name="Tyson G.W."/>
        </authorList>
    </citation>
    <scope>NUCLEOTIDE SEQUENCE [LARGE SCALE GENOMIC DNA]</scope>
    <source>
        <strain evidence="3">SK-01</strain>
    </source>
</reference>
<dbReference type="AlphaFoldDB" id="A0A084Y267"/>
<proteinExistence type="predicted"/>
<feature type="region of interest" description="Disordered" evidence="1">
    <location>
        <begin position="1"/>
        <end position="28"/>
    </location>
</feature>
<dbReference type="STRING" id="1457154.CAPSK01_001666"/>
<name>A0A084Y267_9PROT</name>
<comment type="caution">
    <text evidence="2">The sequence shown here is derived from an EMBL/GenBank/DDBJ whole genome shotgun (WGS) entry which is preliminary data.</text>
</comment>
<accession>A0A084Y267</accession>
<sequence length="165" mass="18775">MGLPVLRLPSSSTHAVTNTPAEPQTAFRSHSPVTSAFPVFTPGRLPHHTFSRPAQCSIKLRPACSPSSLQNPLHQRLQPLRYLHDCSSCYRPERKLPDGFRTRWKTAPLHGARERKCWTPRLVVILRSPERPYLRPFGQLKTAILLLRPTLSIAPQRRETFANSR</sequence>
<evidence type="ECO:0000313" key="2">
    <source>
        <dbReference type="EMBL" id="KFB68811.1"/>
    </source>
</evidence>
<organism evidence="2 3">
    <name type="scientific">Candidatus Accumulibacter vicinus</name>
    <dbReference type="NCBI Taxonomy" id="2954382"/>
    <lineage>
        <taxon>Bacteria</taxon>
        <taxon>Pseudomonadati</taxon>
        <taxon>Pseudomonadota</taxon>
        <taxon>Betaproteobacteria</taxon>
        <taxon>Candidatus Accumulibacter</taxon>
    </lineage>
</organism>
<evidence type="ECO:0000256" key="1">
    <source>
        <dbReference type="SAM" id="MobiDB-lite"/>
    </source>
</evidence>
<feature type="compositionally biased region" description="Polar residues" evidence="1">
    <location>
        <begin position="9"/>
        <end position="28"/>
    </location>
</feature>
<dbReference type="Proteomes" id="UP000019812">
    <property type="component" value="Unassembled WGS sequence"/>
</dbReference>